<gene>
    <name evidence="3 4 5" type="primary">LOC106157046</name>
</gene>
<dbReference type="InterPro" id="IPR033379">
    <property type="entry name" value="Acid_Pase_AS"/>
</dbReference>
<dbReference type="SUPFAM" id="SSF53254">
    <property type="entry name" value="Phosphoglycerate mutase-like"/>
    <property type="match status" value="1"/>
</dbReference>
<evidence type="ECO:0000313" key="3">
    <source>
        <dbReference type="RefSeq" id="XP_013387986.1"/>
    </source>
</evidence>
<dbReference type="InterPro" id="IPR000560">
    <property type="entry name" value="His_Pase_clade-2"/>
</dbReference>
<sequence>MQRPSIYKKTLFYLGSAVCGAYGMKLIAQNFTLTVQAQEVGPNHNDMKLKNVHILFRHGARTPIKLTPNVPEATYDKSLTPECPYVKNYKITYLDGGPRPDTTIEDTYRKKQLQGGAYPGQLSTLGFDQMVALGMTLRKRYIEKHGLVESEYRPDQVFIRSSNIARTIDSLRCVMAGVFGEIKDKVTIPVANLDDEILFPNHHFCIAIRLVHRRGWKHADEIEGYRDTRFKIEKILDYVEGEGKGPVKMNEVRDDLVARIAHGLQVPEKLLPYLDEIDKMATLSAKQALCGTPQERDLGLKLAAGPILHMLEERIDNVLDGKSSQRLCLYSVHDSSLVPVLVALGIYDDKWPPYAADLCIEVYEDQQGTHWIRVTYCGNEQTLPGCSGPVITLEEYKKATSNYSIPMQTYWHLCDNEGQEKPSLLDRLLGRKKKVEERRLVPEGM</sequence>
<dbReference type="PROSITE" id="PS00616">
    <property type="entry name" value="HIS_ACID_PHOSPHAT_1"/>
    <property type="match status" value="1"/>
</dbReference>
<dbReference type="RefSeq" id="XP_013387987.1">
    <property type="nucleotide sequence ID" value="XM_013532533.1"/>
</dbReference>
<accession>A0A1S3HPK8</accession>
<dbReference type="GeneID" id="106157046"/>
<evidence type="ECO:0000313" key="4">
    <source>
        <dbReference type="RefSeq" id="XP_013387987.1"/>
    </source>
</evidence>
<keyword evidence="2" id="KW-1185">Reference proteome</keyword>
<dbReference type="Proteomes" id="UP000085678">
    <property type="component" value="Unplaced"/>
</dbReference>
<reference evidence="3 4" key="1">
    <citation type="submission" date="2025-04" db="UniProtKB">
        <authorList>
            <consortium name="RefSeq"/>
        </authorList>
    </citation>
    <scope>IDENTIFICATION</scope>
    <source>
        <tissue evidence="3 4">Gonads</tissue>
    </source>
</reference>
<dbReference type="RefSeq" id="XP_013387986.1">
    <property type="nucleotide sequence ID" value="XM_013532532.1"/>
</dbReference>
<dbReference type="InterPro" id="IPR029033">
    <property type="entry name" value="His_PPase_superfam"/>
</dbReference>
<dbReference type="Gene3D" id="3.40.50.1240">
    <property type="entry name" value="Phosphoglycerate mutase-like"/>
    <property type="match status" value="1"/>
</dbReference>
<dbReference type="PANTHER" id="PTHR11567">
    <property type="entry name" value="ACID PHOSPHATASE-RELATED"/>
    <property type="match status" value="1"/>
</dbReference>
<protein>
    <submittedName>
        <fullName evidence="3 4">Lysophosphatidic acid phosphatase type 6</fullName>
    </submittedName>
</protein>
<dbReference type="STRING" id="7574.A0A1S3HPK8"/>
<evidence type="ECO:0000256" key="1">
    <source>
        <dbReference type="ARBA" id="ARBA00005375"/>
    </source>
</evidence>
<dbReference type="PANTHER" id="PTHR11567:SF202">
    <property type="entry name" value="LYSOPHOSPHATIDIC ACID PHOSPHATASE TYPE 6"/>
    <property type="match status" value="1"/>
</dbReference>
<dbReference type="AlphaFoldDB" id="A0A1S3HPK8"/>
<dbReference type="RefSeq" id="XP_013387988.1">
    <property type="nucleotide sequence ID" value="XM_013532534.1"/>
</dbReference>
<dbReference type="KEGG" id="lak:106157046"/>
<organism evidence="2 5">
    <name type="scientific">Lingula anatina</name>
    <name type="common">Brachiopod</name>
    <name type="synonym">Lingula unguis</name>
    <dbReference type="NCBI Taxonomy" id="7574"/>
    <lineage>
        <taxon>Eukaryota</taxon>
        <taxon>Metazoa</taxon>
        <taxon>Spiralia</taxon>
        <taxon>Lophotrochozoa</taxon>
        <taxon>Brachiopoda</taxon>
        <taxon>Linguliformea</taxon>
        <taxon>Lingulata</taxon>
        <taxon>Lingulida</taxon>
        <taxon>Linguloidea</taxon>
        <taxon>Lingulidae</taxon>
        <taxon>Lingula</taxon>
    </lineage>
</organism>
<dbReference type="GO" id="GO:2001311">
    <property type="term" value="P:lysobisphosphatidic acid metabolic process"/>
    <property type="evidence" value="ECO:0007669"/>
    <property type="project" value="TreeGrafter"/>
</dbReference>
<dbReference type="OrthoDB" id="10257284at2759"/>
<evidence type="ECO:0000313" key="2">
    <source>
        <dbReference type="Proteomes" id="UP000085678"/>
    </source>
</evidence>
<dbReference type="Pfam" id="PF00328">
    <property type="entry name" value="His_Phos_2"/>
    <property type="match status" value="2"/>
</dbReference>
<dbReference type="GO" id="GO:0005739">
    <property type="term" value="C:mitochondrion"/>
    <property type="evidence" value="ECO:0007669"/>
    <property type="project" value="TreeGrafter"/>
</dbReference>
<dbReference type="GO" id="GO:0052642">
    <property type="term" value="F:lysophosphatidic acid phosphatase activity"/>
    <property type="evidence" value="ECO:0007669"/>
    <property type="project" value="TreeGrafter"/>
</dbReference>
<comment type="similarity">
    <text evidence="1">Belongs to the histidine acid phosphatase family.</text>
</comment>
<proteinExistence type="inferred from homology"/>
<dbReference type="CDD" id="cd07061">
    <property type="entry name" value="HP_HAP_like"/>
    <property type="match status" value="1"/>
</dbReference>
<evidence type="ECO:0000313" key="5">
    <source>
        <dbReference type="RefSeq" id="XP_013387988.1"/>
    </source>
</evidence>
<dbReference type="InterPro" id="IPR050645">
    <property type="entry name" value="Histidine_acid_phosphatase"/>
</dbReference>
<name>A0A1S3HPK8_LINAN</name>